<evidence type="ECO:0000313" key="1">
    <source>
        <dbReference type="EMBL" id="CEM43134.1"/>
    </source>
</evidence>
<reference evidence="1" key="1">
    <citation type="submission" date="2014-11" db="EMBL/GenBank/DDBJ databases">
        <authorList>
            <person name="Otto D Thomas"/>
            <person name="Naeem Raeece"/>
        </authorList>
    </citation>
    <scope>NUCLEOTIDE SEQUENCE</scope>
</reference>
<accession>A0A0G4HGA1</accession>
<dbReference type="PhylomeDB" id="A0A0G4HGA1"/>
<name>A0A0G4HGA1_9ALVE</name>
<dbReference type="EMBL" id="CDMZ01002618">
    <property type="protein sequence ID" value="CEM43134.1"/>
    <property type="molecule type" value="Genomic_DNA"/>
</dbReference>
<sequence>MTPEAFSMIEYSVLFEALPIGSAARRYVVTNLQDNSPSGLRDYLRQYEETAISQSPGVSIWLATILPLRVPLVDLKSPVPLKAIILRVPLELKKKVNIKLVTVSFTVAAAETIEDSHSLEDPHFGKDDGATVDAVSENYLKRLPSSVRYTVSPLAVPVPVQTAREDGAAVQVTHSTAISDIMFGEKRADLSFLILSDSPVPFLFSKALAQRLGAVIDYRSDLMTILSASSDLMELPWINLGRYYAMTLRQAPVFEASPAISVTLSPVGPLAAFMATVSTPVEPPLQEISVSDDDDDDCSSLCGSFDTASDCADGESAY</sequence>
<organism evidence="1">
    <name type="scientific">Chromera velia CCMP2878</name>
    <dbReference type="NCBI Taxonomy" id="1169474"/>
    <lineage>
        <taxon>Eukaryota</taxon>
        <taxon>Sar</taxon>
        <taxon>Alveolata</taxon>
        <taxon>Colpodellida</taxon>
        <taxon>Chromeraceae</taxon>
        <taxon>Chromera</taxon>
    </lineage>
</organism>
<dbReference type="AlphaFoldDB" id="A0A0G4HGA1"/>
<proteinExistence type="predicted"/>
<protein>
    <submittedName>
        <fullName evidence="1">Uncharacterized protein</fullName>
    </submittedName>
</protein>
<gene>
    <name evidence="1" type="ORF">Cvel_6752</name>
</gene>
<dbReference type="VEuPathDB" id="CryptoDB:Cvel_6752"/>